<sequence length="264" mass="28929">MSSNSVASNRWMSEKMDGFDLSPNSNSDNEEEGVHVLAVDDSLVDRKVIERLLKISSCKVTAVESGWRALKLLGLLDEEDKSSSSSSSSAGFDVSEGIIVLKVDLIITDYCMPGMTGYELLKKIKESTTFREIPVVIMSSENVVARIDRCLEEGAEDFIVKPVKLSDVKRIRDYMASREVRSVQNQEERSSSNINKRKLQECFDLSLSSSPPSISSSSSSSSLSYPSRSPSLTPSPPSLFSSSAPCSPSSLDSPTRRLKMTGFD</sequence>
<keyword evidence="1" id="KW-0902">Two-component regulatory system</keyword>
<dbReference type="PANTHER" id="PTHR43874">
    <property type="entry name" value="TWO-COMPONENT RESPONSE REGULATOR"/>
    <property type="match status" value="1"/>
</dbReference>
<feature type="region of interest" description="Disordered" evidence="5">
    <location>
        <begin position="208"/>
        <end position="264"/>
    </location>
</feature>
<dbReference type="PANTHER" id="PTHR43874:SF50">
    <property type="entry name" value="TWO-COMPONENT RESPONSE REGULATOR ARR3-RELATED"/>
    <property type="match status" value="1"/>
</dbReference>
<comment type="caution">
    <text evidence="7">The sequence shown here is derived from an EMBL/GenBank/DDBJ whole genome shotgun (WGS) entry which is preliminary data.</text>
</comment>
<keyword evidence="2" id="KW-0805">Transcription regulation</keyword>
<gene>
    <name evidence="7" type="ORF">POTOM_035426</name>
</gene>
<accession>A0A8X7YT12</accession>
<dbReference type="InterPro" id="IPR045279">
    <property type="entry name" value="ARR-like"/>
</dbReference>
<keyword evidence="8" id="KW-1185">Reference proteome</keyword>
<proteinExistence type="predicted"/>
<dbReference type="Proteomes" id="UP000886885">
    <property type="component" value="Chromosome 10A"/>
</dbReference>
<dbReference type="CDD" id="cd17581">
    <property type="entry name" value="REC_typeA_ARR"/>
    <property type="match status" value="1"/>
</dbReference>
<evidence type="ECO:0000256" key="5">
    <source>
        <dbReference type="SAM" id="MobiDB-lite"/>
    </source>
</evidence>
<feature type="compositionally biased region" description="Low complexity" evidence="5">
    <location>
        <begin position="208"/>
        <end position="253"/>
    </location>
</feature>
<name>A0A8X7YT12_POPTO</name>
<evidence type="ECO:0000256" key="1">
    <source>
        <dbReference type="ARBA" id="ARBA00023012"/>
    </source>
</evidence>
<evidence type="ECO:0000256" key="4">
    <source>
        <dbReference type="PROSITE-ProRule" id="PRU00169"/>
    </source>
</evidence>
<reference evidence="7" key="1">
    <citation type="journal article" date="2020" name="bioRxiv">
        <title>Hybrid origin of Populus tomentosa Carr. identified through genome sequencing and phylogenomic analysis.</title>
        <authorList>
            <person name="An X."/>
            <person name="Gao K."/>
            <person name="Chen Z."/>
            <person name="Li J."/>
            <person name="Yang X."/>
            <person name="Yang X."/>
            <person name="Zhou J."/>
            <person name="Guo T."/>
            <person name="Zhao T."/>
            <person name="Huang S."/>
            <person name="Miao D."/>
            <person name="Khan W.U."/>
            <person name="Rao P."/>
            <person name="Ye M."/>
            <person name="Lei B."/>
            <person name="Liao W."/>
            <person name="Wang J."/>
            <person name="Ji L."/>
            <person name="Li Y."/>
            <person name="Guo B."/>
            <person name="Mustafa N.S."/>
            <person name="Li S."/>
            <person name="Yun Q."/>
            <person name="Keller S.R."/>
            <person name="Mao J."/>
            <person name="Zhang R."/>
            <person name="Strauss S.H."/>
        </authorList>
    </citation>
    <scope>NUCLEOTIDE SEQUENCE</scope>
    <source>
        <strain evidence="7">GM15</strain>
        <tissue evidence="7">Leaf</tissue>
    </source>
</reference>
<evidence type="ECO:0000259" key="6">
    <source>
        <dbReference type="PROSITE" id="PS50110"/>
    </source>
</evidence>
<keyword evidence="4" id="KW-0597">Phosphoprotein</keyword>
<keyword evidence="3" id="KW-0804">Transcription</keyword>
<dbReference type="InterPro" id="IPR001789">
    <property type="entry name" value="Sig_transdc_resp-reg_receiver"/>
</dbReference>
<protein>
    <recommendedName>
        <fullName evidence="6">Response regulatory domain-containing protein</fullName>
    </recommendedName>
</protein>
<evidence type="ECO:0000313" key="8">
    <source>
        <dbReference type="Proteomes" id="UP000886885"/>
    </source>
</evidence>
<dbReference type="AlphaFoldDB" id="A0A8X7YT12"/>
<dbReference type="PROSITE" id="PS50110">
    <property type="entry name" value="RESPONSE_REGULATORY"/>
    <property type="match status" value="1"/>
</dbReference>
<feature type="modified residue" description="4-aspartylphosphate" evidence="4">
    <location>
        <position position="109"/>
    </location>
</feature>
<feature type="domain" description="Response regulatory" evidence="6">
    <location>
        <begin position="35"/>
        <end position="176"/>
    </location>
</feature>
<dbReference type="GO" id="GO:0000160">
    <property type="term" value="P:phosphorelay signal transduction system"/>
    <property type="evidence" value="ECO:0007669"/>
    <property type="project" value="UniProtKB-KW"/>
</dbReference>
<dbReference type="EMBL" id="JAAWWB010000019">
    <property type="protein sequence ID" value="KAG6758963.1"/>
    <property type="molecule type" value="Genomic_DNA"/>
</dbReference>
<dbReference type="OrthoDB" id="60033at2759"/>
<evidence type="ECO:0000313" key="7">
    <source>
        <dbReference type="EMBL" id="KAG6758963.1"/>
    </source>
</evidence>
<evidence type="ECO:0000256" key="2">
    <source>
        <dbReference type="ARBA" id="ARBA00023015"/>
    </source>
</evidence>
<dbReference type="SMART" id="SM00448">
    <property type="entry name" value="REC"/>
    <property type="match status" value="1"/>
</dbReference>
<evidence type="ECO:0000256" key="3">
    <source>
        <dbReference type="ARBA" id="ARBA00023163"/>
    </source>
</evidence>
<organism evidence="7 8">
    <name type="scientific">Populus tomentosa</name>
    <name type="common">Chinese white poplar</name>
    <dbReference type="NCBI Taxonomy" id="118781"/>
    <lineage>
        <taxon>Eukaryota</taxon>
        <taxon>Viridiplantae</taxon>
        <taxon>Streptophyta</taxon>
        <taxon>Embryophyta</taxon>
        <taxon>Tracheophyta</taxon>
        <taxon>Spermatophyta</taxon>
        <taxon>Magnoliopsida</taxon>
        <taxon>eudicotyledons</taxon>
        <taxon>Gunneridae</taxon>
        <taxon>Pentapetalae</taxon>
        <taxon>rosids</taxon>
        <taxon>fabids</taxon>
        <taxon>Malpighiales</taxon>
        <taxon>Salicaceae</taxon>
        <taxon>Saliceae</taxon>
        <taxon>Populus</taxon>
    </lineage>
</organism>
<dbReference type="GO" id="GO:0009736">
    <property type="term" value="P:cytokinin-activated signaling pathway"/>
    <property type="evidence" value="ECO:0007669"/>
    <property type="project" value="InterPro"/>
</dbReference>
<dbReference type="Pfam" id="PF00072">
    <property type="entry name" value="Response_reg"/>
    <property type="match status" value="1"/>
</dbReference>